<reference evidence="1" key="2">
    <citation type="submission" date="2020-09" db="EMBL/GenBank/DDBJ databases">
        <authorList>
            <person name="Sun Q."/>
            <person name="Zhou Y."/>
        </authorList>
    </citation>
    <scope>NUCLEOTIDE SEQUENCE</scope>
    <source>
        <strain evidence="1">CGMCC 1.15082</strain>
    </source>
</reference>
<comment type="caution">
    <text evidence="1">The sequence shown here is derived from an EMBL/GenBank/DDBJ whole genome shotgun (WGS) entry which is preliminary data.</text>
</comment>
<name>A0A916WIF4_9HYPH</name>
<accession>A0A916WIF4</accession>
<gene>
    <name evidence="1" type="ORF">GCM10011491_31180</name>
</gene>
<dbReference type="Proteomes" id="UP000646478">
    <property type="component" value="Unassembled WGS sequence"/>
</dbReference>
<dbReference type="RefSeq" id="WP_188825113.1">
    <property type="nucleotide sequence ID" value="NZ_BMHH01000013.1"/>
</dbReference>
<evidence type="ECO:0000313" key="1">
    <source>
        <dbReference type="EMBL" id="GGB00762.1"/>
    </source>
</evidence>
<proteinExistence type="predicted"/>
<evidence type="ECO:0000313" key="2">
    <source>
        <dbReference type="Proteomes" id="UP000646478"/>
    </source>
</evidence>
<reference evidence="1" key="1">
    <citation type="journal article" date="2014" name="Int. J. Syst. Evol. Microbiol.">
        <title>Complete genome sequence of Corynebacterium casei LMG S-19264T (=DSM 44701T), isolated from a smear-ripened cheese.</title>
        <authorList>
            <consortium name="US DOE Joint Genome Institute (JGI-PGF)"/>
            <person name="Walter F."/>
            <person name="Albersmeier A."/>
            <person name="Kalinowski J."/>
            <person name="Ruckert C."/>
        </authorList>
    </citation>
    <scope>NUCLEOTIDE SEQUENCE</scope>
    <source>
        <strain evidence="1">CGMCC 1.15082</strain>
    </source>
</reference>
<protein>
    <submittedName>
        <fullName evidence="1">Uncharacterized protein</fullName>
    </submittedName>
</protein>
<organism evidence="1 2">
    <name type="scientific">Brucella endophytica</name>
    <dbReference type="NCBI Taxonomy" id="1963359"/>
    <lineage>
        <taxon>Bacteria</taxon>
        <taxon>Pseudomonadati</taxon>
        <taxon>Pseudomonadota</taxon>
        <taxon>Alphaproteobacteria</taxon>
        <taxon>Hyphomicrobiales</taxon>
        <taxon>Brucellaceae</taxon>
        <taxon>Brucella/Ochrobactrum group</taxon>
        <taxon>Brucella</taxon>
    </lineage>
</organism>
<dbReference type="AlphaFoldDB" id="A0A916WIF4"/>
<keyword evidence="2" id="KW-1185">Reference proteome</keyword>
<sequence length="129" mass="14319">MIKRGKLNLGQGIFRVSVPNVDVDTATQAQLLLDERVVYPQVIQSIFVPFDSAQPARTVPIINLGFVPRLYAFGRYDGEDNRSFPAKAFYSSNGGIQNHFFVAVDATTLYINFPVPNSVRGAQVITMRP</sequence>
<dbReference type="EMBL" id="BMHH01000013">
    <property type="protein sequence ID" value="GGB00762.1"/>
    <property type="molecule type" value="Genomic_DNA"/>
</dbReference>